<dbReference type="InterPro" id="IPR012910">
    <property type="entry name" value="Plug_dom"/>
</dbReference>
<keyword evidence="9" id="KW-0406">Ion transport</keyword>
<dbReference type="PROSITE" id="PS52016">
    <property type="entry name" value="TONB_DEPENDENT_REC_3"/>
    <property type="match status" value="1"/>
</dbReference>
<sequence>MSHIKSRKHASSPIQHTMSAAIAAALLLPVAVHAADKLPEVTVKGKAENEFKAEKAASAKYTQPLVDTPQTISVIKRELIDQQGALTLTDALRNTPGVGAFFLGENGSTNTGDAIYMRGFDTSSSIYVDGVRDLGSISRDLFNIEQIDVLKGNAGTDSGRSAPTGSINLSSKQARMDNITSVNATFGSGSQKRVAADTNVVLDEKSGSAFRLNAMVQDSGVPGRNEVNNKRWAIAPSLAWGLGGNTRFYANFLHVKQDNIPDGGVPTIGLPGYTSPDASRPYISNAPKVDPKNFYGSNSDFDKVQADMLTGRIEHDFSQNVKLINTARYGKTTQNYLLTSFMASKANLLTPGASDLSSWNLARSIRTLKDQENEILTNQTNIQADLTLAGVQHALLGGVELTSEKQNTWGYNGTGTLPAANLYKPNPADAISGLNLVKNGVFSRGATTTVSAYVFDTIKFTPQWQVNGGVRVDRYNTDYTAASLSTAASNPTLPVNTLVPTNLNTSGNLLNWKLGALYKPTESSSVYTSFSTSKQPPGGSNFALSTAASSAANPKFDPQETKNVEIGTKWDLLKEKLSFTAAIYRTTISNEVVQNLSDLMYYQTGEKRVEGIELGLTGAINRDWLVSAGYARMNTKVAAGPVVTANGENNLAYAPKQTFTAWTSYQINKDWKVGGGARFVDALLRGTDGAIGTPASTESYWVFDAMSSYAITKNIDLQLNISNLADKVYVAAINKSGYRYTPGAPRAISLGVNVKF</sequence>
<feature type="signal peptide" evidence="16">
    <location>
        <begin position="1"/>
        <end position="34"/>
    </location>
</feature>
<dbReference type="CDD" id="cd01347">
    <property type="entry name" value="ligand_gated_channel"/>
    <property type="match status" value="1"/>
</dbReference>
<evidence type="ECO:0000256" key="1">
    <source>
        <dbReference type="ARBA" id="ARBA00004571"/>
    </source>
</evidence>
<keyword evidence="4 14" id="KW-1134">Transmembrane beta strand</keyword>
<organism evidence="19 20">
    <name type="scientific">Undibacterium rugosum</name>
    <dbReference type="NCBI Taxonomy" id="2762291"/>
    <lineage>
        <taxon>Bacteria</taxon>
        <taxon>Pseudomonadati</taxon>
        <taxon>Pseudomonadota</taxon>
        <taxon>Betaproteobacteria</taxon>
        <taxon>Burkholderiales</taxon>
        <taxon>Oxalobacteraceae</taxon>
        <taxon>Undibacterium</taxon>
    </lineage>
</organism>
<evidence type="ECO:0000259" key="18">
    <source>
        <dbReference type="Pfam" id="PF07715"/>
    </source>
</evidence>
<dbReference type="GO" id="GO:0015891">
    <property type="term" value="P:siderophore transport"/>
    <property type="evidence" value="ECO:0007669"/>
    <property type="project" value="InterPro"/>
</dbReference>
<dbReference type="AlphaFoldDB" id="A0A923I191"/>
<dbReference type="NCBIfam" id="NF007349">
    <property type="entry name" value="PRK09840.1"/>
    <property type="match status" value="1"/>
</dbReference>
<dbReference type="NCBIfam" id="TIGR01783">
    <property type="entry name" value="TonB-siderophor"/>
    <property type="match status" value="1"/>
</dbReference>
<feature type="domain" description="TonB-dependent receptor-like beta-barrel" evidence="17">
    <location>
        <begin position="271"/>
        <end position="724"/>
    </location>
</feature>
<dbReference type="Gene3D" id="2.40.170.20">
    <property type="entry name" value="TonB-dependent receptor, beta-barrel domain"/>
    <property type="match status" value="1"/>
</dbReference>
<dbReference type="EMBL" id="JACOGG010000003">
    <property type="protein sequence ID" value="MBC3934510.1"/>
    <property type="molecule type" value="Genomic_DNA"/>
</dbReference>
<evidence type="ECO:0000256" key="7">
    <source>
        <dbReference type="ARBA" id="ARBA00022729"/>
    </source>
</evidence>
<evidence type="ECO:0000256" key="14">
    <source>
        <dbReference type="PROSITE-ProRule" id="PRU01360"/>
    </source>
</evidence>
<evidence type="ECO:0000313" key="20">
    <source>
        <dbReference type="Proteomes" id="UP000612361"/>
    </source>
</evidence>
<dbReference type="PANTHER" id="PTHR32552:SF89">
    <property type="entry name" value="CATECHOLATE SIDEROPHORE RECEPTOR FIU"/>
    <property type="match status" value="1"/>
</dbReference>
<keyword evidence="7 16" id="KW-0732">Signal</keyword>
<keyword evidence="5" id="KW-0410">Iron transport</keyword>
<protein>
    <submittedName>
        <fullName evidence="19">Catecholate siderophore receptor Fiu</fullName>
    </submittedName>
</protein>
<evidence type="ECO:0000256" key="15">
    <source>
        <dbReference type="RuleBase" id="RU003357"/>
    </source>
</evidence>
<comment type="similarity">
    <text evidence="2 14 15">Belongs to the TonB-dependent receptor family.</text>
</comment>
<evidence type="ECO:0000256" key="10">
    <source>
        <dbReference type="ARBA" id="ARBA00023077"/>
    </source>
</evidence>
<proteinExistence type="inferred from homology"/>
<dbReference type="SUPFAM" id="SSF56935">
    <property type="entry name" value="Porins"/>
    <property type="match status" value="1"/>
</dbReference>
<dbReference type="Gene3D" id="2.170.130.10">
    <property type="entry name" value="TonB-dependent receptor, plug domain"/>
    <property type="match status" value="1"/>
</dbReference>
<dbReference type="GO" id="GO:0015344">
    <property type="term" value="F:siderophore uptake transmembrane transporter activity"/>
    <property type="evidence" value="ECO:0007669"/>
    <property type="project" value="TreeGrafter"/>
</dbReference>
<dbReference type="InterPro" id="IPR039426">
    <property type="entry name" value="TonB-dep_rcpt-like"/>
</dbReference>
<evidence type="ECO:0000256" key="16">
    <source>
        <dbReference type="SAM" id="SignalP"/>
    </source>
</evidence>
<evidence type="ECO:0000313" key="19">
    <source>
        <dbReference type="EMBL" id="MBC3934510.1"/>
    </source>
</evidence>
<keyword evidence="11 14" id="KW-0472">Membrane</keyword>
<dbReference type="PANTHER" id="PTHR32552">
    <property type="entry name" value="FERRICHROME IRON RECEPTOR-RELATED"/>
    <property type="match status" value="1"/>
</dbReference>
<dbReference type="GO" id="GO:0009279">
    <property type="term" value="C:cell outer membrane"/>
    <property type="evidence" value="ECO:0007669"/>
    <property type="project" value="UniProtKB-SubCell"/>
</dbReference>
<evidence type="ECO:0000256" key="4">
    <source>
        <dbReference type="ARBA" id="ARBA00022452"/>
    </source>
</evidence>
<dbReference type="Pfam" id="PF07715">
    <property type="entry name" value="Plug"/>
    <property type="match status" value="1"/>
</dbReference>
<keyword evidence="10 15" id="KW-0798">TonB box</keyword>
<feature type="domain" description="TonB-dependent receptor plug" evidence="18">
    <location>
        <begin position="65"/>
        <end position="165"/>
    </location>
</feature>
<dbReference type="Proteomes" id="UP000612361">
    <property type="component" value="Unassembled WGS sequence"/>
</dbReference>
<dbReference type="InterPro" id="IPR037066">
    <property type="entry name" value="Plug_dom_sf"/>
</dbReference>
<dbReference type="GO" id="GO:0038023">
    <property type="term" value="F:signaling receptor activity"/>
    <property type="evidence" value="ECO:0007669"/>
    <property type="project" value="InterPro"/>
</dbReference>
<evidence type="ECO:0000256" key="12">
    <source>
        <dbReference type="ARBA" id="ARBA00023170"/>
    </source>
</evidence>
<dbReference type="InterPro" id="IPR036942">
    <property type="entry name" value="Beta-barrel_TonB_sf"/>
</dbReference>
<comment type="caution">
    <text evidence="19">The sequence shown here is derived from an EMBL/GenBank/DDBJ whole genome shotgun (WGS) entry which is preliminary data.</text>
</comment>
<keyword evidence="8" id="KW-0408">Iron</keyword>
<name>A0A923I191_9BURK</name>
<dbReference type="InterPro" id="IPR010105">
    <property type="entry name" value="TonB_sidphr_rcpt"/>
</dbReference>
<keyword evidence="12 19" id="KW-0675">Receptor</keyword>
<dbReference type="Pfam" id="PF00593">
    <property type="entry name" value="TonB_dep_Rec_b-barrel"/>
    <property type="match status" value="1"/>
</dbReference>
<keyword evidence="3 14" id="KW-0813">Transport</keyword>
<evidence type="ECO:0000256" key="6">
    <source>
        <dbReference type="ARBA" id="ARBA00022692"/>
    </source>
</evidence>
<evidence type="ECO:0000256" key="5">
    <source>
        <dbReference type="ARBA" id="ARBA00022496"/>
    </source>
</evidence>
<feature type="chain" id="PRO_5037703900" evidence="16">
    <location>
        <begin position="35"/>
        <end position="756"/>
    </location>
</feature>
<accession>A0A923I191</accession>
<dbReference type="InterPro" id="IPR000531">
    <property type="entry name" value="Beta-barrel_TonB"/>
</dbReference>
<evidence type="ECO:0000256" key="3">
    <source>
        <dbReference type="ARBA" id="ARBA00022448"/>
    </source>
</evidence>
<keyword evidence="20" id="KW-1185">Reference proteome</keyword>
<reference evidence="19" key="1">
    <citation type="submission" date="2020-08" db="EMBL/GenBank/DDBJ databases">
        <title>Novel species isolated from subtropical streams in China.</title>
        <authorList>
            <person name="Lu H."/>
        </authorList>
    </citation>
    <scope>NUCLEOTIDE SEQUENCE</scope>
    <source>
        <strain evidence="19">CY7W</strain>
    </source>
</reference>
<evidence type="ECO:0000256" key="11">
    <source>
        <dbReference type="ARBA" id="ARBA00023136"/>
    </source>
</evidence>
<keyword evidence="6 14" id="KW-0812">Transmembrane</keyword>
<dbReference type="RefSeq" id="WP_186880125.1">
    <property type="nucleotide sequence ID" value="NZ_JACOGG010000003.1"/>
</dbReference>
<dbReference type="FunFam" id="2.170.130.10:FF:000001">
    <property type="entry name" value="Catecholate siderophore TonB-dependent receptor"/>
    <property type="match status" value="1"/>
</dbReference>
<gene>
    <name evidence="19" type="ORF">H8K47_03985</name>
</gene>
<evidence type="ECO:0000256" key="13">
    <source>
        <dbReference type="ARBA" id="ARBA00023237"/>
    </source>
</evidence>
<evidence type="ECO:0000256" key="8">
    <source>
        <dbReference type="ARBA" id="ARBA00023004"/>
    </source>
</evidence>
<evidence type="ECO:0000259" key="17">
    <source>
        <dbReference type="Pfam" id="PF00593"/>
    </source>
</evidence>
<comment type="subcellular location">
    <subcellularLocation>
        <location evidence="1 14">Cell outer membrane</location>
        <topology evidence="1 14">Multi-pass membrane protein</topology>
    </subcellularLocation>
</comment>
<keyword evidence="13 14" id="KW-0998">Cell outer membrane</keyword>
<evidence type="ECO:0000256" key="9">
    <source>
        <dbReference type="ARBA" id="ARBA00023065"/>
    </source>
</evidence>
<evidence type="ECO:0000256" key="2">
    <source>
        <dbReference type="ARBA" id="ARBA00009810"/>
    </source>
</evidence>